<feature type="compositionally biased region" description="Pro residues" evidence="2">
    <location>
        <begin position="88"/>
        <end position="97"/>
    </location>
</feature>
<feature type="compositionally biased region" description="Polar residues" evidence="2">
    <location>
        <begin position="61"/>
        <end position="73"/>
    </location>
</feature>
<feature type="coiled-coil region" evidence="1">
    <location>
        <begin position="117"/>
        <end position="165"/>
    </location>
</feature>
<gene>
    <name evidence="3" type="ORF">BOTBODRAFT_67394</name>
</gene>
<protein>
    <submittedName>
        <fullName evidence="3">Uncharacterized protein</fullName>
    </submittedName>
</protein>
<dbReference type="OrthoDB" id="3222645at2759"/>
<reference evidence="4" key="1">
    <citation type="journal article" date="2014" name="Proc. Natl. Acad. Sci. U.S.A.">
        <title>Extensive sampling of basidiomycete genomes demonstrates inadequacy of the white-rot/brown-rot paradigm for wood decay fungi.</title>
        <authorList>
            <person name="Riley R."/>
            <person name="Salamov A.A."/>
            <person name="Brown D.W."/>
            <person name="Nagy L.G."/>
            <person name="Floudas D."/>
            <person name="Held B.W."/>
            <person name="Levasseur A."/>
            <person name="Lombard V."/>
            <person name="Morin E."/>
            <person name="Otillar R."/>
            <person name="Lindquist E.A."/>
            <person name="Sun H."/>
            <person name="LaButti K.M."/>
            <person name="Schmutz J."/>
            <person name="Jabbour D."/>
            <person name="Luo H."/>
            <person name="Baker S.E."/>
            <person name="Pisabarro A.G."/>
            <person name="Walton J.D."/>
            <person name="Blanchette R.A."/>
            <person name="Henrissat B."/>
            <person name="Martin F."/>
            <person name="Cullen D."/>
            <person name="Hibbett D.S."/>
            <person name="Grigoriev I.V."/>
        </authorList>
    </citation>
    <scope>NUCLEOTIDE SEQUENCE [LARGE SCALE GENOMIC DNA]</scope>
    <source>
        <strain evidence="4">FD-172 SS1</strain>
    </source>
</reference>
<dbReference type="Proteomes" id="UP000027195">
    <property type="component" value="Unassembled WGS sequence"/>
</dbReference>
<keyword evidence="4" id="KW-1185">Reference proteome</keyword>
<feature type="compositionally biased region" description="Basic and acidic residues" evidence="2">
    <location>
        <begin position="11"/>
        <end position="36"/>
    </location>
</feature>
<dbReference type="STRING" id="930990.A0A067MKS5"/>
<dbReference type="HOGENOM" id="CLU_567387_0_0_1"/>
<evidence type="ECO:0000313" key="4">
    <source>
        <dbReference type="Proteomes" id="UP000027195"/>
    </source>
</evidence>
<feature type="compositionally biased region" description="Gly residues" evidence="2">
    <location>
        <begin position="42"/>
        <end position="55"/>
    </location>
</feature>
<evidence type="ECO:0000313" key="3">
    <source>
        <dbReference type="EMBL" id="KDQ12482.1"/>
    </source>
</evidence>
<evidence type="ECO:0000256" key="2">
    <source>
        <dbReference type="SAM" id="MobiDB-lite"/>
    </source>
</evidence>
<dbReference type="InParanoid" id="A0A067MKS5"/>
<name>A0A067MKS5_BOTB1</name>
<proteinExistence type="predicted"/>
<feature type="region of interest" description="Disordered" evidence="2">
    <location>
        <begin position="1"/>
        <end position="97"/>
    </location>
</feature>
<accession>A0A067MKS5</accession>
<dbReference type="AlphaFoldDB" id="A0A067MKS5"/>
<dbReference type="EMBL" id="KL198050">
    <property type="protein sequence ID" value="KDQ12482.1"/>
    <property type="molecule type" value="Genomic_DNA"/>
</dbReference>
<evidence type="ECO:0000256" key="1">
    <source>
        <dbReference type="SAM" id="Coils"/>
    </source>
</evidence>
<sequence length="481" mass="54050">MSETGTHHRRGGGEHYEQGHRGQWEQGRGRGHDRRNNKGGRFRGGSNRGGPGYPAGGRPDTSGNNPINGSQASDRAPDADVQESTPNDPEPGQPALPFPAQLQAILLQAQSLVNNQLELWEKEKATTSQNIDALKVQLDEAHAAQRVSQQEILELQKNVSRLEMNEKYYTEKIDGLMASLSDAEGKHASLRNHLQARDTQDSATVIEQFTALTRSVEAFCHQLSTNIFDKLRESLPDITTAADAQDQASLELLLSAVGCVELVASPSGRFRPLEDVLDFGLRAMLNNALMVRLFDRFHPLQKLSADKTARELYKKIRIKDTQLVAARWRSSTFEVFDSNYEAENKEKTWANKFAKTFQKKSIMPLVRAIHDAWTDELFPEALFDSLVDIATKAYAWHRDMQLNFLQLDFNPYTVRKGDALFEETSMALLEPPRNRQTPAPQRALVCVGLGLRSSESFGEEKPIETVYQVKARVLSDKFFKE</sequence>
<keyword evidence="1" id="KW-0175">Coiled coil</keyword>
<organism evidence="3 4">
    <name type="scientific">Botryobasidium botryosum (strain FD-172 SS1)</name>
    <dbReference type="NCBI Taxonomy" id="930990"/>
    <lineage>
        <taxon>Eukaryota</taxon>
        <taxon>Fungi</taxon>
        <taxon>Dikarya</taxon>
        <taxon>Basidiomycota</taxon>
        <taxon>Agaricomycotina</taxon>
        <taxon>Agaricomycetes</taxon>
        <taxon>Cantharellales</taxon>
        <taxon>Botryobasidiaceae</taxon>
        <taxon>Botryobasidium</taxon>
    </lineage>
</organism>